<protein>
    <submittedName>
        <fullName evidence="2">Uncharacterized protein</fullName>
    </submittedName>
</protein>
<dbReference type="Proteomes" id="UP000316714">
    <property type="component" value="Unassembled WGS sequence"/>
</dbReference>
<evidence type="ECO:0000313" key="2">
    <source>
        <dbReference type="EMBL" id="TWT32400.1"/>
    </source>
</evidence>
<organism evidence="2 3">
    <name type="scientific">Posidoniimonas corsicana</name>
    <dbReference type="NCBI Taxonomy" id="1938618"/>
    <lineage>
        <taxon>Bacteria</taxon>
        <taxon>Pseudomonadati</taxon>
        <taxon>Planctomycetota</taxon>
        <taxon>Planctomycetia</taxon>
        <taxon>Pirellulales</taxon>
        <taxon>Lacipirellulaceae</taxon>
        <taxon>Posidoniimonas</taxon>
    </lineage>
</organism>
<evidence type="ECO:0000256" key="1">
    <source>
        <dbReference type="SAM" id="SignalP"/>
    </source>
</evidence>
<keyword evidence="1" id="KW-0732">Signal</keyword>
<comment type="caution">
    <text evidence="2">The sequence shown here is derived from an EMBL/GenBank/DDBJ whole genome shotgun (WGS) entry which is preliminary data.</text>
</comment>
<proteinExistence type="predicted"/>
<evidence type="ECO:0000313" key="3">
    <source>
        <dbReference type="Proteomes" id="UP000316714"/>
    </source>
</evidence>
<dbReference type="EMBL" id="SIHJ01000003">
    <property type="protein sequence ID" value="TWT32400.1"/>
    <property type="molecule type" value="Genomic_DNA"/>
</dbReference>
<name>A0A5C5V325_9BACT</name>
<dbReference type="AlphaFoldDB" id="A0A5C5V325"/>
<sequence precursor="true">MSNSTRLCATAIVLLLCSVSLADTGPASDLQAAVAAETGRKVSVRGVVYELHRDRVRRIGIDLVPQGGGKTVLTGADAANAIQLCQALEGAYATTLTRPRLMVTEGTPAKLQVGELVELPTGAGDVPCKVALGQSFSVNIRTVSPERVKLGVDWKRTRAAARSDELPTTATPCLEIRQAAFVVEADLTQPVACFGLAGSDDPKQSEDDTFYLLALSAADAE</sequence>
<accession>A0A5C5V325</accession>
<feature type="signal peptide" evidence="1">
    <location>
        <begin position="1"/>
        <end position="22"/>
    </location>
</feature>
<dbReference type="RefSeq" id="WP_228714719.1">
    <property type="nucleotide sequence ID" value="NZ_SIHJ01000003.1"/>
</dbReference>
<feature type="chain" id="PRO_5022750051" evidence="1">
    <location>
        <begin position="23"/>
        <end position="221"/>
    </location>
</feature>
<gene>
    <name evidence="2" type="ORF">KOR34_41630</name>
</gene>
<reference evidence="2 3" key="1">
    <citation type="submission" date="2019-02" db="EMBL/GenBank/DDBJ databases">
        <title>Deep-cultivation of Planctomycetes and their phenomic and genomic characterization uncovers novel biology.</title>
        <authorList>
            <person name="Wiegand S."/>
            <person name="Jogler M."/>
            <person name="Boedeker C."/>
            <person name="Pinto D."/>
            <person name="Vollmers J."/>
            <person name="Rivas-Marin E."/>
            <person name="Kohn T."/>
            <person name="Peeters S.H."/>
            <person name="Heuer A."/>
            <person name="Rast P."/>
            <person name="Oberbeckmann S."/>
            <person name="Bunk B."/>
            <person name="Jeske O."/>
            <person name="Meyerdierks A."/>
            <person name="Storesund J.E."/>
            <person name="Kallscheuer N."/>
            <person name="Luecker S."/>
            <person name="Lage O.M."/>
            <person name="Pohl T."/>
            <person name="Merkel B.J."/>
            <person name="Hornburger P."/>
            <person name="Mueller R.-W."/>
            <person name="Bruemmer F."/>
            <person name="Labrenz M."/>
            <person name="Spormann A.M."/>
            <person name="Op Den Camp H."/>
            <person name="Overmann J."/>
            <person name="Amann R."/>
            <person name="Jetten M.S.M."/>
            <person name="Mascher T."/>
            <person name="Medema M.H."/>
            <person name="Devos D.P."/>
            <person name="Kaster A.-K."/>
            <person name="Ovreas L."/>
            <person name="Rohde M."/>
            <person name="Galperin M.Y."/>
            <person name="Jogler C."/>
        </authorList>
    </citation>
    <scope>NUCLEOTIDE SEQUENCE [LARGE SCALE GENOMIC DNA]</scope>
    <source>
        <strain evidence="2 3">KOR34</strain>
    </source>
</reference>
<keyword evidence="3" id="KW-1185">Reference proteome</keyword>